<evidence type="ECO:0000256" key="5">
    <source>
        <dbReference type="ARBA" id="ARBA00022737"/>
    </source>
</evidence>
<organism evidence="12">
    <name type="scientific">Rodentolepis nana</name>
    <name type="common">Dwarf tapeworm</name>
    <name type="synonym">Hymenolepis nana</name>
    <dbReference type="NCBI Taxonomy" id="102285"/>
    <lineage>
        <taxon>Eukaryota</taxon>
        <taxon>Metazoa</taxon>
        <taxon>Spiralia</taxon>
        <taxon>Lophotrochozoa</taxon>
        <taxon>Platyhelminthes</taxon>
        <taxon>Cestoda</taxon>
        <taxon>Eucestoda</taxon>
        <taxon>Cyclophyllidea</taxon>
        <taxon>Hymenolepididae</taxon>
        <taxon>Rodentolepis</taxon>
    </lineage>
</organism>
<keyword evidence="5" id="KW-0677">Repeat</keyword>
<dbReference type="AlphaFoldDB" id="A0A0R3TJS2"/>
<dbReference type="SMART" id="SM00320">
    <property type="entry name" value="WD40"/>
    <property type="match status" value="5"/>
</dbReference>
<sequence>MAKAFWIGNDALVCHAFNKDATLMAISINTNNVYILSVPQTSGDKFKLVDTLKEHTGLVMGLDWCSSSNQIVSCSADRNAYVWKQTPEGKWKPTLVALQVKDNFPWLNRAALCVQWSPKGDKFAVGSGSKVVSICFFEQEQDWWVSKHIKKSLKSTVTCVDWHPNNTLIACGSTDYRVRVLSAVIKEIDSDCSDSVWGPKSPFQTPLFEAYAGHGTWIHSVRFSADGNKLAWVGHDCSVSVADASAGNPPVVQTIRSQYLPLLSVIWVAPNTILGAGHDCCPILFNYNGPRGGISAGKMINLKNESQGGSELSAMQKFHHIDRMATTNITDTRLSTIHQNSVNELVILKGDRSKAIQVTSIGRDGQLVIWDLISLPSQIAGLSIN</sequence>
<dbReference type="GO" id="GO:0005885">
    <property type="term" value="C:Arp2/3 protein complex"/>
    <property type="evidence" value="ECO:0007669"/>
    <property type="project" value="UniProtKB-UniRule"/>
</dbReference>
<dbReference type="PANTHER" id="PTHR10709:SF2">
    <property type="entry name" value="ACTIN-RELATED PROTEIN 2_3 COMPLEX SUBUNIT"/>
    <property type="match status" value="1"/>
</dbReference>
<name>A0A0R3TJS2_RODNA</name>
<keyword evidence="4 9" id="KW-0853">WD repeat</keyword>
<proteinExistence type="inferred from homology"/>
<dbReference type="OrthoDB" id="406844at2759"/>
<dbReference type="EMBL" id="UZAE01012039">
    <property type="protein sequence ID" value="VDO03213.1"/>
    <property type="molecule type" value="Genomic_DNA"/>
</dbReference>
<comment type="similarity">
    <text evidence="2 8">Belongs to the WD repeat ARPC1 family.</text>
</comment>
<dbReference type="Pfam" id="PF00400">
    <property type="entry name" value="WD40"/>
    <property type="match status" value="3"/>
</dbReference>
<dbReference type="InterPro" id="IPR015943">
    <property type="entry name" value="WD40/YVTN_repeat-like_dom_sf"/>
</dbReference>
<reference evidence="12" key="1">
    <citation type="submission" date="2017-02" db="UniProtKB">
        <authorList>
            <consortium name="WormBaseParasite"/>
        </authorList>
    </citation>
    <scope>IDENTIFICATION</scope>
</reference>
<dbReference type="InterPro" id="IPR036322">
    <property type="entry name" value="WD40_repeat_dom_sf"/>
</dbReference>
<dbReference type="InterPro" id="IPR017383">
    <property type="entry name" value="ARPC1"/>
</dbReference>
<evidence type="ECO:0000256" key="9">
    <source>
        <dbReference type="PROSITE-ProRule" id="PRU00221"/>
    </source>
</evidence>
<keyword evidence="7 8" id="KW-0206">Cytoskeleton</keyword>
<dbReference type="GO" id="GO:0034314">
    <property type="term" value="P:Arp2/3 complex-mediated actin nucleation"/>
    <property type="evidence" value="ECO:0007669"/>
    <property type="project" value="UniProtKB-UniRule"/>
</dbReference>
<evidence type="ECO:0000313" key="11">
    <source>
        <dbReference type="Proteomes" id="UP000278807"/>
    </source>
</evidence>
<dbReference type="STRING" id="102285.A0A0R3TJS2"/>
<dbReference type="PIRSF" id="PIRSF038093">
    <property type="entry name" value="ARP2/3_su1"/>
    <property type="match status" value="1"/>
</dbReference>
<reference evidence="10 11" key="2">
    <citation type="submission" date="2018-11" db="EMBL/GenBank/DDBJ databases">
        <authorList>
            <consortium name="Pathogen Informatics"/>
        </authorList>
    </citation>
    <scope>NUCLEOTIDE SEQUENCE [LARGE SCALE GENOMIC DNA]</scope>
</reference>
<keyword evidence="11" id="KW-1185">Reference proteome</keyword>
<dbReference type="PROSITE" id="PS50082">
    <property type="entry name" value="WD_REPEATS_2"/>
    <property type="match status" value="1"/>
</dbReference>
<dbReference type="InterPro" id="IPR001680">
    <property type="entry name" value="WD40_rpt"/>
</dbReference>
<evidence type="ECO:0000256" key="6">
    <source>
        <dbReference type="ARBA" id="ARBA00023203"/>
    </source>
</evidence>
<dbReference type="PANTHER" id="PTHR10709">
    <property type="entry name" value="ACTIN-RELATED PROTEIN 2/3 COMPLEX SUBUNIT 1"/>
    <property type="match status" value="1"/>
</dbReference>
<feature type="repeat" description="WD" evidence="9">
    <location>
        <begin position="52"/>
        <end position="84"/>
    </location>
</feature>
<dbReference type="Proteomes" id="UP000278807">
    <property type="component" value="Unassembled WGS sequence"/>
</dbReference>
<evidence type="ECO:0000256" key="2">
    <source>
        <dbReference type="ARBA" id="ARBA00006260"/>
    </source>
</evidence>
<dbReference type="Gene3D" id="2.130.10.10">
    <property type="entry name" value="YVTN repeat-like/Quinoprotein amine dehydrogenase"/>
    <property type="match status" value="1"/>
</dbReference>
<comment type="subcellular location">
    <subcellularLocation>
        <location evidence="1">Cytoplasm</location>
        <location evidence="1">Cytoskeleton</location>
    </subcellularLocation>
</comment>
<evidence type="ECO:0000313" key="10">
    <source>
        <dbReference type="EMBL" id="VDO03213.1"/>
    </source>
</evidence>
<dbReference type="SUPFAM" id="SSF50978">
    <property type="entry name" value="WD40 repeat-like"/>
    <property type="match status" value="1"/>
</dbReference>
<dbReference type="WBParaSite" id="HNAJ_0000735701-mRNA-1">
    <property type="protein sequence ID" value="HNAJ_0000735701-mRNA-1"/>
    <property type="gene ID" value="HNAJ_0000735701"/>
</dbReference>
<protein>
    <recommendedName>
        <fullName evidence="8">Actin-related protein 2/3 complex subunit</fullName>
    </recommendedName>
</protein>
<comment type="function">
    <text evidence="8">Functions as component of the Arp2/3 complex which is involved in regulation of actin polymerization and together with an activating nucleation-promoting factor (NPF) mediates the formation of branched actin networks.</text>
</comment>
<keyword evidence="3 8" id="KW-0963">Cytoplasm</keyword>
<evidence type="ECO:0000313" key="12">
    <source>
        <dbReference type="WBParaSite" id="HNAJ_0000735701-mRNA-1"/>
    </source>
</evidence>
<evidence type="ECO:0000256" key="8">
    <source>
        <dbReference type="PIRNR" id="PIRNR038093"/>
    </source>
</evidence>
<accession>A0A0R3TJS2</accession>
<gene>
    <name evidence="10" type="ORF">HNAJ_LOCUS7353</name>
</gene>
<evidence type="ECO:0000256" key="3">
    <source>
        <dbReference type="ARBA" id="ARBA00022490"/>
    </source>
</evidence>
<keyword evidence="6 8" id="KW-0009">Actin-binding</keyword>
<evidence type="ECO:0000256" key="1">
    <source>
        <dbReference type="ARBA" id="ARBA00004245"/>
    </source>
</evidence>
<evidence type="ECO:0000256" key="4">
    <source>
        <dbReference type="ARBA" id="ARBA00022574"/>
    </source>
</evidence>
<dbReference type="GO" id="GO:0051015">
    <property type="term" value="F:actin filament binding"/>
    <property type="evidence" value="ECO:0007669"/>
    <property type="project" value="TreeGrafter"/>
</dbReference>
<evidence type="ECO:0000256" key="7">
    <source>
        <dbReference type="ARBA" id="ARBA00023212"/>
    </source>
</evidence>